<protein>
    <submittedName>
        <fullName evidence="3">Uncharacterized protein</fullName>
    </submittedName>
</protein>
<keyword evidence="2" id="KW-0812">Transmembrane</keyword>
<proteinExistence type="predicted"/>
<feature type="compositionally biased region" description="Low complexity" evidence="1">
    <location>
        <begin position="340"/>
        <end position="360"/>
    </location>
</feature>
<keyword evidence="2" id="KW-0472">Membrane</keyword>
<feature type="transmembrane region" description="Helical" evidence="2">
    <location>
        <begin position="425"/>
        <end position="446"/>
    </location>
</feature>
<dbReference type="OMA" id="KDEYYTH"/>
<gene>
    <name evidence="3" type="ORF">PGO_082480</name>
</gene>
<keyword evidence="4" id="KW-1185">Reference proteome</keyword>
<dbReference type="EMBL" id="BDQF01000009">
    <property type="protein sequence ID" value="GAW80682.1"/>
    <property type="molecule type" value="Genomic_DNA"/>
</dbReference>
<evidence type="ECO:0000256" key="2">
    <source>
        <dbReference type="SAM" id="Phobius"/>
    </source>
</evidence>
<dbReference type="RefSeq" id="XP_028543271.1">
    <property type="nucleotide sequence ID" value="XM_028687470.1"/>
</dbReference>
<evidence type="ECO:0000313" key="3">
    <source>
        <dbReference type="EMBL" id="GAW80682.1"/>
    </source>
</evidence>
<reference evidence="4" key="1">
    <citation type="submission" date="2017-04" db="EMBL/GenBank/DDBJ databases">
        <title>Plasmodium gonderi genome.</title>
        <authorList>
            <person name="Arisue N."/>
            <person name="Honma H."/>
            <person name="Kawai S."/>
            <person name="Tougan T."/>
            <person name="Tanabe K."/>
            <person name="Horii T."/>
        </authorList>
    </citation>
    <scope>NUCLEOTIDE SEQUENCE [LARGE SCALE GENOMIC DNA]</scope>
    <source>
        <strain evidence="4">ATCC 30045</strain>
    </source>
</reference>
<dbReference type="GeneID" id="39747396"/>
<dbReference type="Proteomes" id="UP000195521">
    <property type="component" value="Unassembled WGS sequence"/>
</dbReference>
<accession>A0A1Y1JIR4</accession>
<evidence type="ECO:0000313" key="4">
    <source>
        <dbReference type="Proteomes" id="UP000195521"/>
    </source>
</evidence>
<comment type="caution">
    <text evidence="3">The sequence shown here is derived from an EMBL/GenBank/DDBJ whole genome shotgun (WGS) entry which is preliminary data.</text>
</comment>
<sequence>MLEILCIDLINELFITKHKFLLAMKLNNLLNEKYQNWKKDEIDKTVKVESPTLSQSNAKWHIPESPQMQGKHGYSNFSNLKKDETRRKKKKIINFKKLRKHIVDINEYCDAYCWGIKSDDKPLNCHTACRMNCGVRCTPYSYARSQFVLRNYEKRNFILNKKERTLIKKIIHLHIKEKDIVKNKKYSFYLNNNEETKGVMNNSLFENPCNQRKDNLVDILNDELSEYITKDFYPFLPLHNFTQESQPPNKKSLSYLINMEKINEILKRKNKIKSTLPGKYMKRTVLLSSKKLNKHYIKFITKFRLFIKKIKEEKHKSVYSTHLPDVKYTILKTLLYLKGGSTPRSTTSSGSSSGASCRTGNINQSNNNSAIRDDIQCEVLPTRRPTSRNVTSSAKLNLNNGKGKGEHYEIYQAISTIHFLKKSLYIIRMDVMYIFIFLMSYVNSILSKLKNGRLGVKAKMRKKE</sequence>
<dbReference type="AlphaFoldDB" id="A0A1Y1JIR4"/>
<name>A0A1Y1JIR4_PLAGO</name>
<feature type="region of interest" description="Disordered" evidence="1">
    <location>
        <begin position="340"/>
        <end position="368"/>
    </location>
</feature>
<dbReference type="OrthoDB" id="372430at2759"/>
<keyword evidence="2" id="KW-1133">Transmembrane helix</keyword>
<evidence type="ECO:0000256" key="1">
    <source>
        <dbReference type="SAM" id="MobiDB-lite"/>
    </source>
</evidence>
<organism evidence="3 4">
    <name type="scientific">Plasmodium gonderi</name>
    <dbReference type="NCBI Taxonomy" id="77519"/>
    <lineage>
        <taxon>Eukaryota</taxon>
        <taxon>Sar</taxon>
        <taxon>Alveolata</taxon>
        <taxon>Apicomplexa</taxon>
        <taxon>Aconoidasida</taxon>
        <taxon>Haemosporida</taxon>
        <taxon>Plasmodiidae</taxon>
        <taxon>Plasmodium</taxon>
        <taxon>Plasmodium (Plasmodium)</taxon>
    </lineage>
</organism>